<feature type="domain" description="Response regulatory" evidence="8">
    <location>
        <begin position="756"/>
        <end position="872"/>
    </location>
</feature>
<dbReference type="EC" id="2.7.13.3" evidence="2"/>
<dbReference type="Gene3D" id="1.10.287.130">
    <property type="match status" value="1"/>
</dbReference>
<dbReference type="Proteomes" id="UP000580654">
    <property type="component" value="Unassembled WGS sequence"/>
</dbReference>
<dbReference type="Pfam" id="PF00072">
    <property type="entry name" value="Response_reg"/>
    <property type="match status" value="1"/>
</dbReference>
<dbReference type="PANTHER" id="PTHR43065:SF49">
    <property type="entry name" value="HISTIDINE KINASE"/>
    <property type="match status" value="1"/>
</dbReference>
<dbReference type="SUPFAM" id="SSF47384">
    <property type="entry name" value="Homodimeric domain of signal transducing histidine kinase"/>
    <property type="match status" value="1"/>
</dbReference>
<dbReference type="InterPro" id="IPR035965">
    <property type="entry name" value="PAS-like_dom_sf"/>
</dbReference>
<evidence type="ECO:0000256" key="3">
    <source>
        <dbReference type="ARBA" id="ARBA00022553"/>
    </source>
</evidence>
<dbReference type="CDD" id="cd12915">
    <property type="entry name" value="PDC2_DGC_like"/>
    <property type="match status" value="1"/>
</dbReference>
<dbReference type="CDD" id="cd16919">
    <property type="entry name" value="HATPase_CckA-like"/>
    <property type="match status" value="1"/>
</dbReference>
<proteinExistence type="predicted"/>
<evidence type="ECO:0000313" key="11">
    <source>
        <dbReference type="Proteomes" id="UP000580654"/>
    </source>
</evidence>
<dbReference type="SMART" id="SM00387">
    <property type="entry name" value="HATPase_c"/>
    <property type="match status" value="1"/>
</dbReference>
<keyword evidence="6" id="KW-0812">Transmembrane</keyword>
<keyword evidence="5" id="KW-0175">Coiled coil</keyword>
<feature type="modified residue" description="4-aspartylphosphate" evidence="4">
    <location>
        <position position="806"/>
    </location>
</feature>
<dbReference type="Gene3D" id="3.30.450.20">
    <property type="entry name" value="PAS domain"/>
    <property type="match status" value="3"/>
</dbReference>
<evidence type="ECO:0000256" key="4">
    <source>
        <dbReference type="PROSITE-ProRule" id="PRU00169"/>
    </source>
</evidence>
<dbReference type="CDD" id="cd18161">
    <property type="entry name" value="REC_hyHK_blue-like"/>
    <property type="match status" value="1"/>
</dbReference>
<sequence>MLGLDLQAAARRDAERDLASAAYLLADHAGRLFEVADVAIRGAAAATEGLGWDEVSRSEALWRQLKATATSLPYVEDVWLNDASGELRLTTYAFPTPRSNAADREVFRALRDGLDRPHVGERIVGRVTGRPTFLLSRRLVNPDGTFRGMASVTADLAYFGEYWGRVRLPPGARVTVFREGSFDVLAQHPPPPDGASFVPAPARVLRDALARAPREGQIGFASATGGGARLAAYRRVGDLPLLLTVSSSEVAIEVAWRARMRNYFLLGAAAAFALAFLTLFAFRQARQEMAATRALEEARDALARTIAGLETKVAERTAEVRASEGRFRTVVESATDYAIIATDLAGTITLWNAGARNILGWEAAEALGRSVRVIFTLEDGAGGAPEAEMGHALANGRAADERWHVRRDGSRFFASGALLPIRAGENGAPTGFLKILRDRTEAHEVEQARRDLAETLERLVAERTTELAAANDRLVAEAAARERAEEQLRQAQKMEAVGRLTGGVAHDFNNLLTVVMGNLAMLRRRLDGTADERVARLIAGATEGANRAAALTFRLLAFSRQQPLAPEPVDANKLVAGMSDLLRRTLGENIAIETVLAGGLWRTHADPNGLENAVLNLAVNARDAMPDGGKLTVETANAHLDEAYAATRPEVTPGQYVLIAVCDTGMGMAPEVVAQAFEPFFTTKPVGKGTGLGLSQVYGFVKQSGGHAAIYSEPGHGTTFKLYLPRFRQAAEALDGGAAPARVRPIAHPARGRGETVLVVEDEVMVREFSVAALEEAGYRVLAAEDGPSGLALLDAHPEVALLFTDVVLTGPMNGRKVADEALRRRPELRILFTTGYTRNAIIHHGRLDEGVDLLTKPFAAEVLTGRVRTILDRG</sequence>
<dbReference type="PANTHER" id="PTHR43065">
    <property type="entry name" value="SENSOR HISTIDINE KINASE"/>
    <property type="match status" value="1"/>
</dbReference>
<dbReference type="CDD" id="cd12914">
    <property type="entry name" value="PDC1_DGC_like"/>
    <property type="match status" value="1"/>
</dbReference>
<keyword evidence="6" id="KW-1133">Transmembrane helix</keyword>
<feature type="transmembrane region" description="Helical" evidence="6">
    <location>
        <begin position="263"/>
        <end position="282"/>
    </location>
</feature>
<evidence type="ECO:0000256" key="6">
    <source>
        <dbReference type="SAM" id="Phobius"/>
    </source>
</evidence>
<dbReference type="CDD" id="cd00130">
    <property type="entry name" value="PAS"/>
    <property type="match status" value="1"/>
</dbReference>
<dbReference type="InterPro" id="IPR011006">
    <property type="entry name" value="CheY-like_superfamily"/>
</dbReference>
<dbReference type="Gene3D" id="3.30.565.10">
    <property type="entry name" value="Histidine kinase-like ATPase, C-terminal domain"/>
    <property type="match status" value="1"/>
</dbReference>
<keyword evidence="6" id="KW-0472">Membrane</keyword>
<evidence type="ECO:0000259" key="8">
    <source>
        <dbReference type="PROSITE" id="PS50110"/>
    </source>
</evidence>
<dbReference type="SUPFAM" id="SSF55785">
    <property type="entry name" value="PYP-like sensor domain (PAS domain)"/>
    <property type="match status" value="1"/>
</dbReference>
<dbReference type="PRINTS" id="PR00344">
    <property type="entry name" value="BCTRLSENSOR"/>
</dbReference>
<dbReference type="NCBIfam" id="TIGR00229">
    <property type="entry name" value="sensory_box"/>
    <property type="match status" value="1"/>
</dbReference>
<dbReference type="SMART" id="SM00091">
    <property type="entry name" value="PAS"/>
    <property type="match status" value="1"/>
</dbReference>
<dbReference type="Pfam" id="PF02518">
    <property type="entry name" value="HATPase_c"/>
    <property type="match status" value="1"/>
</dbReference>
<dbReference type="InterPro" id="IPR004358">
    <property type="entry name" value="Sig_transdc_His_kin-like_C"/>
</dbReference>
<dbReference type="Pfam" id="PF00512">
    <property type="entry name" value="HisKA"/>
    <property type="match status" value="1"/>
</dbReference>
<dbReference type="InterPro" id="IPR000014">
    <property type="entry name" value="PAS"/>
</dbReference>
<dbReference type="RefSeq" id="WP_184521013.1">
    <property type="nucleotide sequence ID" value="NZ_JACIJD010000023.1"/>
</dbReference>
<keyword evidence="11" id="KW-1185">Reference proteome</keyword>
<dbReference type="Pfam" id="PF13426">
    <property type="entry name" value="PAS_9"/>
    <property type="match status" value="1"/>
</dbReference>
<dbReference type="Gene3D" id="3.40.50.2300">
    <property type="match status" value="1"/>
</dbReference>
<dbReference type="InterPro" id="IPR001789">
    <property type="entry name" value="Sig_transdc_resp-reg_receiver"/>
</dbReference>
<dbReference type="EMBL" id="JACIJD010000023">
    <property type="protein sequence ID" value="MBB5695831.1"/>
    <property type="molecule type" value="Genomic_DNA"/>
</dbReference>
<gene>
    <name evidence="10" type="ORF">FHS87_003898</name>
</gene>
<evidence type="ECO:0000259" key="7">
    <source>
        <dbReference type="PROSITE" id="PS50109"/>
    </source>
</evidence>
<dbReference type="InterPro" id="IPR003594">
    <property type="entry name" value="HATPase_dom"/>
</dbReference>
<name>A0A840YHH0_9PROT</name>
<dbReference type="PROSITE" id="PS50112">
    <property type="entry name" value="PAS"/>
    <property type="match status" value="1"/>
</dbReference>
<accession>A0A840YHH0</accession>
<organism evidence="10 11">
    <name type="scientific">Muricoccus pecuniae</name>
    <dbReference type="NCBI Taxonomy" id="693023"/>
    <lineage>
        <taxon>Bacteria</taxon>
        <taxon>Pseudomonadati</taxon>
        <taxon>Pseudomonadota</taxon>
        <taxon>Alphaproteobacteria</taxon>
        <taxon>Acetobacterales</taxon>
        <taxon>Roseomonadaceae</taxon>
        <taxon>Muricoccus</taxon>
    </lineage>
</organism>
<dbReference type="InterPro" id="IPR036890">
    <property type="entry name" value="HATPase_C_sf"/>
</dbReference>
<dbReference type="InterPro" id="IPR036097">
    <property type="entry name" value="HisK_dim/P_sf"/>
</dbReference>
<evidence type="ECO:0000259" key="9">
    <source>
        <dbReference type="PROSITE" id="PS50112"/>
    </source>
</evidence>
<dbReference type="SUPFAM" id="SSF52172">
    <property type="entry name" value="CheY-like"/>
    <property type="match status" value="1"/>
</dbReference>
<evidence type="ECO:0000256" key="5">
    <source>
        <dbReference type="SAM" id="Coils"/>
    </source>
</evidence>
<feature type="coiled-coil region" evidence="5">
    <location>
        <begin position="442"/>
        <end position="497"/>
    </location>
</feature>
<feature type="domain" description="Histidine kinase" evidence="7">
    <location>
        <begin position="503"/>
        <end position="728"/>
    </location>
</feature>
<evidence type="ECO:0000256" key="1">
    <source>
        <dbReference type="ARBA" id="ARBA00000085"/>
    </source>
</evidence>
<feature type="domain" description="PAS" evidence="9">
    <location>
        <begin position="323"/>
        <end position="377"/>
    </location>
</feature>
<keyword evidence="3 4" id="KW-0597">Phosphoprotein</keyword>
<reference evidence="10 11" key="1">
    <citation type="submission" date="2020-08" db="EMBL/GenBank/DDBJ databases">
        <title>Genomic Encyclopedia of Type Strains, Phase IV (KMG-IV): sequencing the most valuable type-strain genomes for metagenomic binning, comparative biology and taxonomic classification.</title>
        <authorList>
            <person name="Goeker M."/>
        </authorList>
    </citation>
    <scope>NUCLEOTIDE SEQUENCE [LARGE SCALE GENOMIC DNA]</scope>
    <source>
        <strain evidence="10 11">DSM 25622</strain>
    </source>
</reference>
<dbReference type="CDD" id="cd00082">
    <property type="entry name" value="HisKA"/>
    <property type="match status" value="1"/>
</dbReference>
<dbReference type="AlphaFoldDB" id="A0A840YHH0"/>
<evidence type="ECO:0000256" key="2">
    <source>
        <dbReference type="ARBA" id="ARBA00012438"/>
    </source>
</evidence>
<dbReference type="SMART" id="SM00388">
    <property type="entry name" value="HisKA"/>
    <property type="match status" value="1"/>
</dbReference>
<evidence type="ECO:0000313" key="10">
    <source>
        <dbReference type="EMBL" id="MBB5695831.1"/>
    </source>
</evidence>
<protein>
    <recommendedName>
        <fullName evidence="2">histidine kinase</fullName>
        <ecNumber evidence="2">2.7.13.3</ecNumber>
    </recommendedName>
</protein>
<dbReference type="PROSITE" id="PS50109">
    <property type="entry name" value="HIS_KIN"/>
    <property type="match status" value="1"/>
</dbReference>
<dbReference type="PROSITE" id="PS50110">
    <property type="entry name" value="RESPONSE_REGULATORY"/>
    <property type="match status" value="1"/>
</dbReference>
<dbReference type="InterPro" id="IPR003661">
    <property type="entry name" value="HisK_dim/P_dom"/>
</dbReference>
<dbReference type="InterPro" id="IPR005467">
    <property type="entry name" value="His_kinase_dom"/>
</dbReference>
<dbReference type="SMART" id="SM00448">
    <property type="entry name" value="REC"/>
    <property type="match status" value="1"/>
</dbReference>
<comment type="caution">
    <text evidence="10">The sequence shown here is derived from an EMBL/GenBank/DDBJ whole genome shotgun (WGS) entry which is preliminary data.</text>
</comment>
<dbReference type="SUPFAM" id="SSF55874">
    <property type="entry name" value="ATPase domain of HSP90 chaperone/DNA topoisomerase II/histidine kinase"/>
    <property type="match status" value="1"/>
</dbReference>
<dbReference type="GO" id="GO:0000155">
    <property type="term" value="F:phosphorelay sensor kinase activity"/>
    <property type="evidence" value="ECO:0007669"/>
    <property type="project" value="InterPro"/>
</dbReference>
<comment type="catalytic activity">
    <reaction evidence="1">
        <text>ATP + protein L-histidine = ADP + protein N-phospho-L-histidine.</text>
        <dbReference type="EC" id="2.7.13.3"/>
    </reaction>
</comment>